<organism evidence="2 3">
    <name type="scientific">Cutibacterium avidum ATCC 25577</name>
    <dbReference type="NCBI Taxonomy" id="997355"/>
    <lineage>
        <taxon>Bacteria</taxon>
        <taxon>Bacillati</taxon>
        <taxon>Actinomycetota</taxon>
        <taxon>Actinomycetes</taxon>
        <taxon>Propionibacteriales</taxon>
        <taxon>Propionibacteriaceae</taxon>
        <taxon>Cutibacterium</taxon>
    </lineage>
</organism>
<reference evidence="2 3" key="1">
    <citation type="submission" date="2011-06" db="EMBL/GenBank/DDBJ databases">
        <authorList>
            <person name="Muzny D."/>
            <person name="Qin X."/>
            <person name="Deng J."/>
            <person name="Jiang H."/>
            <person name="Liu Y."/>
            <person name="Qu J."/>
            <person name="Song X.-Z."/>
            <person name="Zhang L."/>
            <person name="Thornton R."/>
            <person name="Coyle M."/>
            <person name="Francisco L."/>
            <person name="Jackson L."/>
            <person name="Javaid M."/>
            <person name="Korchina V."/>
            <person name="Kovar C."/>
            <person name="Mata R."/>
            <person name="Mathew T."/>
            <person name="Ngo R."/>
            <person name="Nguyen L."/>
            <person name="Nguyen N."/>
            <person name="Okwuonu G."/>
            <person name="Ongeri F."/>
            <person name="Pham C."/>
            <person name="Simmons D."/>
            <person name="Wilczek-Boney K."/>
            <person name="Hale W."/>
            <person name="Jakkamsetti A."/>
            <person name="Pham P."/>
            <person name="Ruth R."/>
            <person name="San Lucas F."/>
            <person name="Warren J."/>
            <person name="Zhang J."/>
            <person name="Zhao Z."/>
            <person name="Zhou C."/>
            <person name="Zhu D."/>
            <person name="Lee S."/>
            <person name="Bess C."/>
            <person name="Blankenburg K."/>
            <person name="Forbes L."/>
            <person name="Fu Q."/>
            <person name="Gubbala S."/>
            <person name="Hirani K."/>
            <person name="Jayaseelan J.C."/>
            <person name="Lara F."/>
            <person name="Munidasa M."/>
            <person name="Palculict T."/>
            <person name="Patil S."/>
            <person name="Pu L.-L."/>
            <person name="Saada N."/>
            <person name="Tang L."/>
            <person name="Weissenberger G."/>
            <person name="Zhu Y."/>
            <person name="Hemphill L."/>
            <person name="Shang Y."/>
            <person name="Youmans B."/>
            <person name="Ayvaz T."/>
            <person name="Ross M."/>
            <person name="Santibanez J."/>
            <person name="Aqrawi P."/>
            <person name="Gross S."/>
            <person name="Joshi V."/>
            <person name="Fowler G."/>
            <person name="Nazareth L."/>
            <person name="Reid J."/>
            <person name="Worley K."/>
            <person name="Petrosino J."/>
            <person name="Highlander S."/>
            <person name="Gibbs R."/>
        </authorList>
    </citation>
    <scope>NUCLEOTIDE SEQUENCE [LARGE SCALE GENOMIC DNA]</scope>
    <source>
        <strain evidence="2 3">ATCC 25577</strain>
    </source>
</reference>
<feature type="compositionally biased region" description="Polar residues" evidence="1">
    <location>
        <begin position="65"/>
        <end position="81"/>
    </location>
</feature>
<keyword evidence="3" id="KW-1185">Reference proteome</keyword>
<dbReference type="HOGENOM" id="CLU_2571016_0_0_11"/>
<accession>G4CYS7</accession>
<protein>
    <submittedName>
        <fullName evidence="2">Uncharacterized protein</fullName>
    </submittedName>
</protein>
<gene>
    <name evidence="2" type="ORF">HMPREF9153_2278</name>
</gene>
<feature type="compositionally biased region" description="Polar residues" evidence="1">
    <location>
        <begin position="40"/>
        <end position="49"/>
    </location>
</feature>
<dbReference type="EMBL" id="AGBA01000015">
    <property type="protein sequence ID" value="EGY77325.1"/>
    <property type="molecule type" value="Genomic_DNA"/>
</dbReference>
<proteinExistence type="predicted"/>
<evidence type="ECO:0000313" key="2">
    <source>
        <dbReference type="EMBL" id="EGY77325.1"/>
    </source>
</evidence>
<sequence>MASQSSMAERYGVGESGRQRCQEESQVRNQRDDGNDEGESSTLMTNLSEGQDMGGTFPRPLNLVTAPTPSGRPNLQLDSWS</sequence>
<feature type="compositionally biased region" description="Basic and acidic residues" evidence="1">
    <location>
        <begin position="17"/>
        <end position="33"/>
    </location>
</feature>
<dbReference type="Proteomes" id="UP000005332">
    <property type="component" value="Unassembled WGS sequence"/>
</dbReference>
<evidence type="ECO:0000313" key="3">
    <source>
        <dbReference type="Proteomes" id="UP000005332"/>
    </source>
</evidence>
<evidence type="ECO:0000256" key="1">
    <source>
        <dbReference type="SAM" id="MobiDB-lite"/>
    </source>
</evidence>
<name>G4CYS7_9ACTN</name>
<dbReference type="AlphaFoldDB" id="G4CYS7"/>
<comment type="caution">
    <text evidence="2">The sequence shown here is derived from an EMBL/GenBank/DDBJ whole genome shotgun (WGS) entry which is preliminary data.</text>
</comment>
<feature type="region of interest" description="Disordered" evidence="1">
    <location>
        <begin position="1"/>
        <end position="81"/>
    </location>
</feature>